<dbReference type="PANTHER" id="PTHR35787:SF1">
    <property type="entry name" value="GLYCEROL UPTAKE OPERON ANTITERMINATOR REGULATORY PROTEIN"/>
    <property type="match status" value="1"/>
</dbReference>
<dbReference type="OrthoDB" id="9799580at2"/>
<dbReference type="GO" id="GO:0006355">
    <property type="term" value="P:regulation of DNA-templated transcription"/>
    <property type="evidence" value="ECO:0007669"/>
    <property type="project" value="InterPro"/>
</dbReference>
<dbReference type="SUPFAM" id="SSF110391">
    <property type="entry name" value="GlpP-like"/>
    <property type="match status" value="1"/>
</dbReference>
<protein>
    <submittedName>
        <fullName evidence="1">Glycerol-3-phosphate responsive antiterminator</fullName>
    </submittedName>
</protein>
<dbReference type="GO" id="GO:0006071">
    <property type="term" value="P:glycerol metabolic process"/>
    <property type="evidence" value="ECO:0007669"/>
    <property type="project" value="InterPro"/>
</dbReference>
<dbReference type="AlphaFoldDB" id="A0A6M0R813"/>
<dbReference type="Proteomes" id="UP000473885">
    <property type="component" value="Unassembled WGS sequence"/>
</dbReference>
<keyword evidence="2" id="KW-1185">Reference proteome</keyword>
<dbReference type="InterPro" id="IPR013785">
    <property type="entry name" value="Aldolase_TIM"/>
</dbReference>
<organism evidence="1 2">
    <name type="scientific">Clostridium niameyense</name>
    <dbReference type="NCBI Taxonomy" id="1622073"/>
    <lineage>
        <taxon>Bacteria</taxon>
        <taxon>Bacillati</taxon>
        <taxon>Bacillota</taxon>
        <taxon>Clostridia</taxon>
        <taxon>Eubacteriales</taxon>
        <taxon>Clostridiaceae</taxon>
        <taxon>Clostridium</taxon>
    </lineage>
</organism>
<comment type="caution">
    <text evidence="1">The sequence shown here is derived from an EMBL/GenBank/DDBJ whole genome shotgun (WGS) entry which is preliminary data.</text>
</comment>
<proteinExistence type="predicted"/>
<dbReference type="PIRSF" id="PIRSF016897">
    <property type="entry name" value="GlpP"/>
    <property type="match status" value="1"/>
</dbReference>
<dbReference type="InterPro" id="IPR006699">
    <property type="entry name" value="GlpP"/>
</dbReference>
<name>A0A6M0R813_9CLOT</name>
<accession>A0A6M0R813</accession>
<dbReference type="Pfam" id="PF04309">
    <property type="entry name" value="G3P_antiterm"/>
    <property type="match status" value="1"/>
</dbReference>
<evidence type="ECO:0000313" key="1">
    <source>
        <dbReference type="EMBL" id="NEZ45830.1"/>
    </source>
</evidence>
<dbReference type="PANTHER" id="PTHR35787">
    <property type="entry name" value="GLYCEROL UPTAKE OPERON ANTITERMINATOR REGULATORY PROTEIN"/>
    <property type="match status" value="1"/>
</dbReference>
<dbReference type="EMBL" id="SXDP01000001">
    <property type="protein sequence ID" value="NEZ45830.1"/>
    <property type="molecule type" value="Genomic_DNA"/>
</dbReference>
<dbReference type="Gene3D" id="3.20.20.70">
    <property type="entry name" value="Aldolase class I"/>
    <property type="match status" value="1"/>
</dbReference>
<reference evidence="1 2" key="1">
    <citation type="submission" date="2019-04" db="EMBL/GenBank/DDBJ databases">
        <title>Genome sequencing of Clostridium botulinum Groups I-IV and Clostridium butyricum.</title>
        <authorList>
            <person name="Brunt J."/>
            <person name="Van Vliet A.H.M."/>
            <person name="Stringer S.C."/>
            <person name="Carter A.T."/>
            <person name="Peck M.W."/>
        </authorList>
    </citation>
    <scope>NUCLEOTIDE SEQUENCE [LARGE SCALE GENOMIC DNA]</scope>
    <source>
        <strain evidence="1 2">IFR 18/094</strain>
    </source>
</reference>
<dbReference type="RefSeq" id="WP_050606943.1">
    <property type="nucleotide sequence ID" value="NZ_CABKUB010000006.1"/>
</dbReference>
<evidence type="ECO:0000313" key="2">
    <source>
        <dbReference type="Proteomes" id="UP000473885"/>
    </source>
</evidence>
<sequence>MNLSEIFVENPIIAAIRSEKDLKEVVKSRAYIVFVLFGNILNIKDICKKLKESNKMVFVHVDMIDGLKGDTQGIEFLKENAGLDGIISTKSSNIKHAKKLNIYAIQRVFMIDSLSLKTGVKNVMDNAPSGVEVMPGVASKIINNMQIEIKKVPIIAGGLIKEKKDVIDALSAGAVAISTTAYELWNL</sequence>
<gene>
    <name evidence="1" type="ORF">FDF74_01235</name>
</gene>